<protein>
    <submittedName>
        <fullName evidence="1">Uncharacterized protein</fullName>
    </submittedName>
</protein>
<evidence type="ECO:0000313" key="1">
    <source>
        <dbReference type="EMBL" id="KAK7692655.1"/>
    </source>
</evidence>
<evidence type="ECO:0000313" key="2">
    <source>
        <dbReference type="Proteomes" id="UP001385951"/>
    </source>
</evidence>
<dbReference type="EMBL" id="JASBNA010000004">
    <property type="protein sequence ID" value="KAK7692655.1"/>
    <property type="molecule type" value="Genomic_DNA"/>
</dbReference>
<name>A0AAW0GHA7_9APHY</name>
<dbReference type="Proteomes" id="UP001385951">
    <property type="component" value="Unassembled WGS sequence"/>
</dbReference>
<keyword evidence="2" id="KW-1185">Reference proteome</keyword>
<sequence length="162" mass="18706">MSTEYSPTVSPTLPVRALLIRPNVNLPDTCTSHIIYGLFTNPIAWITAIFSSRPFPKPNDGCKFCVDRDLIYYKGKMIRLAGNWGKGRITNIDHFQRDVVIARVEGRDIRTPDHIAYVAIPYDHISLSFVDEIRYRLTKHGEDVYRGDHIWIDRESRDTLMV</sequence>
<reference evidence="1 2" key="1">
    <citation type="submission" date="2022-09" db="EMBL/GenBank/DDBJ databases">
        <authorList>
            <person name="Palmer J.M."/>
        </authorList>
    </citation>
    <scope>NUCLEOTIDE SEQUENCE [LARGE SCALE GENOMIC DNA]</scope>
    <source>
        <strain evidence="1 2">DSM 7382</strain>
    </source>
</reference>
<proteinExistence type="predicted"/>
<dbReference type="AlphaFoldDB" id="A0AAW0GHA7"/>
<organism evidence="1 2">
    <name type="scientific">Cerrena zonata</name>
    <dbReference type="NCBI Taxonomy" id="2478898"/>
    <lineage>
        <taxon>Eukaryota</taxon>
        <taxon>Fungi</taxon>
        <taxon>Dikarya</taxon>
        <taxon>Basidiomycota</taxon>
        <taxon>Agaricomycotina</taxon>
        <taxon>Agaricomycetes</taxon>
        <taxon>Polyporales</taxon>
        <taxon>Cerrenaceae</taxon>
        <taxon>Cerrena</taxon>
    </lineage>
</organism>
<gene>
    <name evidence="1" type="ORF">QCA50_004288</name>
</gene>
<accession>A0AAW0GHA7</accession>
<comment type="caution">
    <text evidence="1">The sequence shown here is derived from an EMBL/GenBank/DDBJ whole genome shotgun (WGS) entry which is preliminary data.</text>
</comment>